<dbReference type="NCBIfam" id="TIGR00797">
    <property type="entry name" value="matE"/>
    <property type="match status" value="1"/>
</dbReference>
<sequence length="451" mass="49782">MEESKLGVMPIPKLLASMSFPMMISFFIQALYNIVDSMFVAQISEQALTAVSLAYPMQQVANAIAVGLGVGMSALMPRFAGTGNMDKANRTAHVGIFLNMIFYLIFLILGLTAVHAIYAFQTDVEEIVNLGTIYLTICWCVSIGVFSGQYFEKMLVANGNAMYAMIAQASGAVFNIVFDPLLIFGIGPFPQLGIAGAAWATVMGQIVGALVGITMNMRKNTWVHFRLKDIHYDHEIAGQIFQIGLPSMITIGLNSLTSFFVNIILLGYSTTAAAVYGIWIKLQNFCFMPLFGLNNGMIPILSYNQAQNKIDRVRTTNRLATVFALIWMIILTVVLELYPGSVLHLFNASDHMMAIGLPAMRCCVASLIFGGICIVRSTMMQALDHAQYTLILNILRQFVIIVSAFYILSKMTDQLALVWLAVPITEVICFVIAAIFYRRMVNDLERGTNEL</sequence>
<reference evidence="8 9" key="1">
    <citation type="submission" date="2020-08" db="EMBL/GenBank/DDBJ databases">
        <title>Genomic Encyclopedia of Type Strains, Phase IV (KMG-IV): sequencing the most valuable type-strain genomes for metagenomic binning, comparative biology and taxonomic classification.</title>
        <authorList>
            <person name="Goeker M."/>
        </authorList>
    </citation>
    <scope>NUCLEOTIDE SEQUENCE [LARGE SCALE GENOMIC DNA]</scope>
    <source>
        <strain evidence="8 9">DSM 25799</strain>
    </source>
</reference>
<evidence type="ECO:0000256" key="6">
    <source>
        <dbReference type="ARBA" id="ARBA00023136"/>
    </source>
</evidence>
<evidence type="ECO:0000256" key="7">
    <source>
        <dbReference type="SAM" id="Phobius"/>
    </source>
</evidence>
<keyword evidence="3" id="KW-1003">Cell membrane</keyword>
<dbReference type="GO" id="GO:0042910">
    <property type="term" value="F:xenobiotic transmembrane transporter activity"/>
    <property type="evidence" value="ECO:0007669"/>
    <property type="project" value="InterPro"/>
</dbReference>
<dbReference type="PIRSF" id="PIRSF006603">
    <property type="entry name" value="DinF"/>
    <property type="match status" value="1"/>
</dbReference>
<organism evidence="8 9">
    <name type="scientific">Catenisphaera adipataccumulans</name>
    <dbReference type="NCBI Taxonomy" id="700500"/>
    <lineage>
        <taxon>Bacteria</taxon>
        <taxon>Bacillati</taxon>
        <taxon>Bacillota</taxon>
        <taxon>Erysipelotrichia</taxon>
        <taxon>Erysipelotrichales</taxon>
        <taxon>Erysipelotrichaceae</taxon>
        <taxon>Catenisphaera</taxon>
    </lineage>
</organism>
<accession>A0A7W8CX94</accession>
<feature type="transmembrane region" description="Helical" evidence="7">
    <location>
        <begin position="163"/>
        <end position="186"/>
    </location>
</feature>
<keyword evidence="4 7" id="KW-0812">Transmembrane</keyword>
<dbReference type="RefSeq" id="WP_183328220.1">
    <property type="nucleotide sequence ID" value="NZ_JACHHK010000003.1"/>
</dbReference>
<keyword evidence="5 7" id="KW-1133">Transmembrane helix</keyword>
<proteinExistence type="predicted"/>
<feature type="transmembrane region" description="Helical" evidence="7">
    <location>
        <begin position="132"/>
        <end position="151"/>
    </location>
</feature>
<comment type="caution">
    <text evidence="8">The sequence shown here is derived from an EMBL/GenBank/DDBJ whole genome shotgun (WGS) entry which is preliminary data.</text>
</comment>
<dbReference type="PANTHER" id="PTHR43823:SF3">
    <property type="entry name" value="MULTIDRUG EXPORT PROTEIN MEPA"/>
    <property type="match status" value="1"/>
</dbReference>
<gene>
    <name evidence="8" type="ORF">HNQ47_001036</name>
</gene>
<keyword evidence="6 7" id="KW-0472">Membrane</keyword>
<evidence type="ECO:0000256" key="1">
    <source>
        <dbReference type="ARBA" id="ARBA00004651"/>
    </source>
</evidence>
<dbReference type="InterPro" id="IPR002528">
    <property type="entry name" value="MATE_fam"/>
</dbReference>
<evidence type="ECO:0000313" key="8">
    <source>
        <dbReference type="EMBL" id="MBB5183016.1"/>
    </source>
</evidence>
<feature type="transmembrane region" description="Helical" evidence="7">
    <location>
        <begin position="390"/>
        <end position="409"/>
    </location>
</feature>
<dbReference type="PANTHER" id="PTHR43823">
    <property type="entry name" value="SPORULATION PROTEIN YKVU"/>
    <property type="match status" value="1"/>
</dbReference>
<feature type="transmembrane region" description="Helical" evidence="7">
    <location>
        <begin position="14"/>
        <end position="35"/>
    </location>
</feature>
<feature type="transmembrane region" description="Helical" evidence="7">
    <location>
        <begin position="96"/>
        <end position="120"/>
    </location>
</feature>
<feature type="transmembrane region" description="Helical" evidence="7">
    <location>
        <begin position="192"/>
        <end position="215"/>
    </location>
</feature>
<evidence type="ECO:0000256" key="3">
    <source>
        <dbReference type="ARBA" id="ARBA00022475"/>
    </source>
</evidence>
<dbReference type="InterPro" id="IPR051327">
    <property type="entry name" value="MATE_MepA_subfamily"/>
</dbReference>
<comment type="subcellular location">
    <subcellularLocation>
        <location evidence="1">Cell membrane</location>
        <topology evidence="1">Multi-pass membrane protein</topology>
    </subcellularLocation>
</comment>
<feature type="transmembrane region" description="Helical" evidence="7">
    <location>
        <begin position="55"/>
        <end position="75"/>
    </location>
</feature>
<feature type="transmembrane region" description="Helical" evidence="7">
    <location>
        <begin position="415"/>
        <end position="437"/>
    </location>
</feature>
<protein>
    <submittedName>
        <fullName evidence="8">Putative MATE family efflux protein</fullName>
    </submittedName>
</protein>
<evidence type="ECO:0000256" key="5">
    <source>
        <dbReference type="ARBA" id="ARBA00022989"/>
    </source>
</evidence>
<dbReference type="EMBL" id="JACHHK010000003">
    <property type="protein sequence ID" value="MBB5183016.1"/>
    <property type="molecule type" value="Genomic_DNA"/>
</dbReference>
<dbReference type="GO" id="GO:0005886">
    <property type="term" value="C:plasma membrane"/>
    <property type="evidence" value="ECO:0007669"/>
    <property type="project" value="UniProtKB-SubCell"/>
</dbReference>
<evidence type="ECO:0000313" key="9">
    <source>
        <dbReference type="Proteomes" id="UP000539953"/>
    </source>
</evidence>
<feature type="transmembrane region" description="Helical" evidence="7">
    <location>
        <begin position="358"/>
        <end position="378"/>
    </location>
</feature>
<name>A0A7W8CX94_9FIRM</name>
<dbReference type="AlphaFoldDB" id="A0A7W8CX94"/>
<dbReference type="GO" id="GO:0015297">
    <property type="term" value="F:antiporter activity"/>
    <property type="evidence" value="ECO:0007669"/>
    <property type="project" value="InterPro"/>
</dbReference>
<keyword evidence="2" id="KW-0813">Transport</keyword>
<keyword evidence="9" id="KW-1185">Reference proteome</keyword>
<dbReference type="Proteomes" id="UP000539953">
    <property type="component" value="Unassembled WGS sequence"/>
</dbReference>
<dbReference type="InterPro" id="IPR048279">
    <property type="entry name" value="MdtK-like"/>
</dbReference>
<evidence type="ECO:0000256" key="2">
    <source>
        <dbReference type="ARBA" id="ARBA00022448"/>
    </source>
</evidence>
<feature type="transmembrane region" description="Helical" evidence="7">
    <location>
        <begin position="259"/>
        <end position="279"/>
    </location>
</feature>
<evidence type="ECO:0000256" key="4">
    <source>
        <dbReference type="ARBA" id="ARBA00022692"/>
    </source>
</evidence>
<dbReference type="Pfam" id="PF01554">
    <property type="entry name" value="MatE"/>
    <property type="match status" value="2"/>
</dbReference>
<feature type="transmembrane region" description="Helical" evidence="7">
    <location>
        <begin position="319"/>
        <end position="338"/>
    </location>
</feature>